<evidence type="ECO:0000256" key="3">
    <source>
        <dbReference type="ARBA" id="ARBA00020975"/>
    </source>
</evidence>
<dbReference type="Gene3D" id="1.20.58.1970">
    <property type="match status" value="1"/>
</dbReference>
<evidence type="ECO:0000256" key="2">
    <source>
        <dbReference type="ARBA" id="ARBA00009215"/>
    </source>
</evidence>
<dbReference type="Pfam" id="PF20663">
    <property type="entry name" value="COG4_N"/>
    <property type="match status" value="1"/>
</dbReference>
<keyword evidence="4" id="KW-0813">Transport</keyword>
<evidence type="ECO:0000313" key="11">
    <source>
        <dbReference type="EMBL" id="KAL1866759.1"/>
    </source>
</evidence>
<dbReference type="PANTHER" id="PTHR24016:SF0">
    <property type="entry name" value="CONSERVED OLIGOMERIC GOLGI COMPLEX SUBUNIT 4"/>
    <property type="match status" value="1"/>
</dbReference>
<dbReference type="InterPro" id="IPR013167">
    <property type="entry name" value="COG4_M"/>
</dbReference>
<evidence type="ECO:0000256" key="9">
    <source>
        <dbReference type="SAM" id="MobiDB-lite"/>
    </source>
</evidence>
<gene>
    <name evidence="11" type="ORF">VTK73DRAFT_4523</name>
</gene>
<dbReference type="InterPro" id="IPR048684">
    <property type="entry name" value="COG4_C"/>
</dbReference>
<feature type="region of interest" description="Disordered" evidence="9">
    <location>
        <begin position="344"/>
        <end position="363"/>
    </location>
</feature>
<evidence type="ECO:0000256" key="1">
    <source>
        <dbReference type="ARBA" id="ARBA00004395"/>
    </source>
</evidence>
<comment type="subcellular location">
    <subcellularLocation>
        <location evidence="1">Golgi apparatus membrane</location>
        <topology evidence="1">Peripheral membrane protein</topology>
    </subcellularLocation>
</comment>
<accession>A0ABR3WTH1</accession>
<dbReference type="InterPro" id="IPR048680">
    <property type="entry name" value="COG4_N"/>
</dbReference>
<dbReference type="EMBL" id="JAZHXJ010000257">
    <property type="protein sequence ID" value="KAL1866759.1"/>
    <property type="molecule type" value="Genomic_DNA"/>
</dbReference>
<dbReference type="Pfam" id="PF20662">
    <property type="entry name" value="COG4_C"/>
    <property type="match status" value="1"/>
</dbReference>
<reference evidence="11 12" key="1">
    <citation type="journal article" date="2024" name="Commun. Biol.">
        <title>Comparative genomic analysis of thermophilic fungi reveals convergent evolutionary adaptations and gene losses.</title>
        <authorList>
            <person name="Steindorff A.S."/>
            <person name="Aguilar-Pontes M.V."/>
            <person name="Robinson A.J."/>
            <person name="Andreopoulos B."/>
            <person name="LaButti K."/>
            <person name="Kuo A."/>
            <person name="Mondo S."/>
            <person name="Riley R."/>
            <person name="Otillar R."/>
            <person name="Haridas S."/>
            <person name="Lipzen A."/>
            <person name="Grimwood J."/>
            <person name="Schmutz J."/>
            <person name="Clum A."/>
            <person name="Reid I.D."/>
            <person name="Moisan M.C."/>
            <person name="Butler G."/>
            <person name="Nguyen T.T.M."/>
            <person name="Dewar K."/>
            <person name="Conant G."/>
            <person name="Drula E."/>
            <person name="Henrissat B."/>
            <person name="Hansel C."/>
            <person name="Singer S."/>
            <person name="Hutchinson M.I."/>
            <person name="de Vries R.P."/>
            <person name="Natvig D.O."/>
            <person name="Powell A.J."/>
            <person name="Tsang A."/>
            <person name="Grigoriev I.V."/>
        </authorList>
    </citation>
    <scope>NUCLEOTIDE SEQUENCE [LARGE SCALE GENOMIC DNA]</scope>
    <source>
        <strain evidence="11 12">ATCC 24622</strain>
    </source>
</reference>
<comment type="similarity">
    <text evidence="2">Belongs to the COG4 family.</text>
</comment>
<evidence type="ECO:0000259" key="10">
    <source>
        <dbReference type="SMART" id="SM00762"/>
    </source>
</evidence>
<dbReference type="Pfam" id="PF08318">
    <property type="entry name" value="COG4_m"/>
    <property type="match status" value="1"/>
</dbReference>
<sequence length="795" mass="88065">MAAQSNDDPVAIIRESTSVAEIQAGLASLHVREVSLTSKLDALLASQSDLSRSLSGLDNLRAGVGTQAIACRAINNGMLSGAADTASRLSGRVRALDLEKQRVEDTLKVVEQVAELKACVAGVAGSMGTLQDWEAAAGYIARAAKIPEEIIRSEFAAAVVPTVEVPDPPWVTLESARESLCGLFLREFERAVSENDGVRVTRFFKLFPLIGRADVGLDVYGRYVCQGVAAQARAVLREPPNAAGGGQLRKDNFFFANALNKLFEHIAQIVNSHGALVERHYGAGKMVKVIERLQMEADVQGGIILDSWSDERNIDRKLTDTKSYPFSFLVNSFLLQQRGLTGTPRVNSPAMGSGTNTETRNNEDQGVDMKEIDALLSEIAVMLSRWSLYSRFLAAQCRDPDTPSDAPLTIPHVLEKSSLYQKVSARLISPYNTMTTFFFRRSVEKAFQLDETPTGLSLNPSKPIEGNPPFIISAVDDVMYVLSAVIQKSISTCQRDVLGFVIPNIGRVLGSDFIIMIQRKMKDESYPRAAVQGGLPPEDKIISFIVLINSLDVANEYLARIVSNHLGPSSTQARAGLQPNSLKESFPFDHDLVMVTNSLNALNTTFSAKSTELMNDGLQVLFNQLVRYRLRSMLTETFRDVDYTLTEEELAEIARQNDEDEDQLLEQVPRRFQHGWESLMKPLSRIMTPKTFGWLLDMTARHLARVLERRLWGYAGRTTAYGAIRMERDFTGIVSAVAKGNYGLREAFARTTQLLMVANMEEEEWEELNAAPGEDGIEWMLSEEERARARKLVRA</sequence>
<evidence type="ECO:0000256" key="8">
    <source>
        <dbReference type="ARBA" id="ARBA00031340"/>
    </source>
</evidence>
<dbReference type="PANTHER" id="PTHR24016">
    <property type="entry name" value="CONSERVED OLIGOMERIC GOLGI COMPLEX SUBUNIT 4"/>
    <property type="match status" value="1"/>
</dbReference>
<evidence type="ECO:0000256" key="6">
    <source>
        <dbReference type="ARBA" id="ARBA00023034"/>
    </source>
</evidence>
<keyword evidence="6" id="KW-0333">Golgi apparatus</keyword>
<evidence type="ECO:0000256" key="7">
    <source>
        <dbReference type="ARBA" id="ARBA00023136"/>
    </source>
</evidence>
<keyword evidence="5" id="KW-0653">Protein transport</keyword>
<dbReference type="InterPro" id="IPR048682">
    <property type="entry name" value="COG4"/>
</dbReference>
<evidence type="ECO:0000256" key="5">
    <source>
        <dbReference type="ARBA" id="ARBA00022927"/>
    </source>
</evidence>
<keyword evidence="7" id="KW-0472">Membrane</keyword>
<dbReference type="SMART" id="SM00762">
    <property type="entry name" value="Cog4"/>
    <property type="match status" value="1"/>
</dbReference>
<evidence type="ECO:0000313" key="12">
    <source>
        <dbReference type="Proteomes" id="UP001586593"/>
    </source>
</evidence>
<protein>
    <recommendedName>
        <fullName evidence="3">Conserved oligomeric Golgi complex subunit 4</fullName>
    </recommendedName>
    <alternativeName>
        <fullName evidence="8">Component of oligomeric Golgi complex 4</fullName>
    </alternativeName>
</protein>
<keyword evidence="12" id="KW-1185">Reference proteome</keyword>
<comment type="caution">
    <text evidence="11">The sequence shown here is derived from an EMBL/GenBank/DDBJ whole genome shotgun (WGS) entry which is preliminary data.</text>
</comment>
<organism evidence="11 12">
    <name type="scientific">Phialemonium thermophilum</name>
    <dbReference type="NCBI Taxonomy" id="223376"/>
    <lineage>
        <taxon>Eukaryota</taxon>
        <taxon>Fungi</taxon>
        <taxon>Dikarya</taxon>
        <taxon>Ascomycota</taxon>
        <taxon>Pezizomycotina</taxon>
        <taxon>Sordariomycetes</taxon>
        <taxon>Sordariomycetidae</taxon>
        <taxon>Cephalothecales</taxon>
        <taxon>Cephalothecaceae</taxon>
        <taxon>Phialemonium</taxon>
    </lineage>
</organism>
<feature type="domain" description="COG4 transport protein middle alpha-helical bundle" evidence="10">
    <location>
        <begin position="173"/>
        <end position="522"/>
    </location>
</feature>
<dbReference type="Proteomes" id="UP001586593">
    <property type="component" value="Unassembled WGS sequence"/>
</dbReference>
<evidence type="ECO:0000256" key="4">
    <source>
        <dbReference type="ARBA" id="ARBA00022448"/>
    </source>
</evidence>
<proteinExistence type="inferred from homology"/>
<name>A0ABR3WTH1_9PEZI</name>